<feature type="domain" description="Signal transduction histidine kinase internal region" evidence="3">
    <location>
        <begin position="178"/>
        <end position="257"/>
    </location>
</feature>
<dbReference type="Proteomes" id="UP000474630">
    <property type="component" value="Chromosome"/>
</dbReference>
<keyword evidence="5" id="KW-1185">Reference proteome</keyword>
<dbReference type="Gene3D" id="3.30.565.10">
    <property type="entry name" value="Histidine kinase-like ATPase, C-terminal domain"/>
    <property type="match status" value="1"/>
</dbReference>
<dbReference type="EMBL" id="CP048409">
    <property type="protein sequence ID" value="QIA08627.1"/>
    <property type="molecule type" value="Genomic_DNA"/>
</dbReference>
<dbReference type="KEGG" id="drc:G0Q07_13275"/>
<dbReference type="Pfam" id="PF06580">
    <property type="entry name" value="His_kinase"/>
    <property type="match status" value="1"/>
</dbReference>
<evidence type="ECO:0000313" key="4">
    <source>
        <dbReference type="EMBL" id="QIA08627.1"/>
    </source>
</evidence>
<keyword evidence="1" id="KW-0175">Coiled coil</keyword>
<dbReference type="InterPro" id="IPR036890">
    <property type="entry name" value="HATPase_C_sf"/>
</dbReference>
<gene>
    <name evidence="4" type="ORF">G0Q07_13275</name>
</gene>
<dbReference type="PANTHER" id="PTHR34220">
    <property type="entry name" value="SENSOR HISTIDINE KINASE YPDA"/>
    <property type="match status" value="1"/>
</dbReference>
<dbReference type="RefSeq" id="WP_163346751.1">
    <property type="nucleotide sequence ID" value="NZ_CP048409.1"/>
</dbReference>
<keyword evidence="2" id="KW-0472">Membrane</keyword>
<dbReference type="InterPro" id="IPR010559">
    <property type="entry name" value="Sig_transdc_His_kin_internal"/>
</dbReference>
<reference evidence="4 5" key="1">
    <citation type="submission" date="2020-02" db="EMBL/GenBank/DDBJ databases">
        <title>Genome sequencing for Draconibacterium sp. strain M1.</title>
        <authorList>
            <person name="Park S.-J."/>
        </authorList>
    </citation>
    <scope>NUCLEOTIDE SEQUENCE [LARGE SCALE GENOMIC DNA]</scope>
    <source>
        <strain evidence="4 5">M1</strain>
    </source>
</reference>
<evidence type="ECO:0000313" key="5">
    <source>
        <dbReference type="Proteomes" id="UP000474630"/>
    </source>
</evidence>
<evidence type="ECO:0000259" key="3">
    <source>
        <dbReference type="Pfam" id="PF06580"/>
    </source>
</evidence>
<dbReference type="GO" id="GO:0000155">
    <property type="term" value="F:phosphorelay sensor kinase activity"/>
    <property type="evidence" value="ECO:0007669"/>
    <property type="project" value="InterPro"/>
</dbReference>
<sequence length="379" mass="43956">MSFSKSCYLYDKEVNRMNKLLYNNSLLYRGTRHILFFVVTVVLFTGILFVQNENVSLLQVLGITLGNAFFFFGYVYITIFLLIPEFLLKAKPFWFIVVFLLVGIGLSALKLVFSDYIFYASISPENASGNNVFSLRSIVLNTKDMTFIVALFCIAKYVKDYILAENLRKKLEQQHRKAQTTLLQSQFDPHFMFNTINNLYALSLLNPEKTNEVISRMKIVLTYIINESLKEFVKLKDEVELVENYLQLEKLRYGKRLHVSYKTEGNLSVAQIPPMILFLLVENSFKHGSSLDAGAPWINIFVRVADEKIIIETENSKPEGIQKKTKEIEKGSGYSGLKRRLNIMYDELGYDLKVKDLGDRFKVRLELKNTNEDRHITYR</sequence>
<dbReference type="InterPro" id="IPR050640">
    <property type="entry name" value="Bact_2-comp_sensor_kinase"/>
</dbReference>
<dbReference type="AlphaFoldDB" id="A0A6C0REY7"/>
<proteinExistence type="predicted"/>
<organism evidence="4 5">
    <name type="scientific">Draconibacterium halophilum</name>
    <dbReference type="NCBI Taxonomy" id="2706887"/>
    <lineage>
        <taxon>Bacteria</taxon>
        <taxon>Pseudomonadati</taxon>
        <taxon>Bacteroidota</taxon>
        <taxon>Bacteroidia</taxon>
        <taxon>Marinilabiliales</taxon>
        <taxon>Prolixibacteraceae</taxon>
        <taxon>Draconibacterium</taxon>
    </lineage>
</organism>
<evidence type="ECO:0000256" key="2">
    <source>
        <dbReference type="SAM" id="Phobius"/>
    </source>
</evidence>
<keyword evidence="2" id="KW-1133">Transmembrane helix</keyword>
<feature type="transmembrane region" description="Helical" evidence="2">
    <location>
        <begin position="57"/>
        <end position="81"/>
    </location>
</feature>
<feature type="transmembrane region" description="Helical" evidence="2">
    <location>
        <begin position="138"/>
        <end position="158"/>
    </location>
</feature>
<dbReference type="PANTHER" id="PTHR34220:SF7">
    <property type="entry name" value="SENSOR HISTIDINE KINASE YPDA"/>
    <property type="match status" value="1"/>
</dbReference>
<evidence type="ECO:0000256" key="1">
    <source>
        <dbReference type="SAM" id="Coils"/>
    </source>
</evidence>
<feature type="transmembrane region" description="Helical" evidence="2">
    <location>
        <begin position="93"/>
        <end position="118"/>
    </location>
</feature>
<feature type="transmembrane region" description="Helical" evidence="2">
    <location>
        <begin position="34"/>
        <end position="51"/>
    </location>
</feature>
<protein>
    <recommendedName>
        <fullName evidence="3">Signal transduction histidine kinase internal region domain-containing protein</fullName>
    </recommendedName>
</protein>
<name>A0A6C0REY7_9BACT</name>
<feature type="coiled-coil region" evidence="1">
    <location>
        <begin position="154"/>
        <end position="184"/>
    </location>
</feature>
<dbReference type="GO" id="GO:0016020">
    <property type="term" value="C:membrane"/>
    <property type="evidence" value="ECO:0007669"/>
    <property type="project" value="InterPro"/>
</dbReference>
<keyword evidence="2" id="KW-0812">Transmembrane</keyword>
<accession>A0A6C0REY7</accession>